<dbReference type="RefSeq" id="WP_268828383.1">
    <property type="nucleotide sequence ID" value="NZ_BAAACS010000017.1"/>
</dbReference>
<dbReference type="Proteomes" id="UP000767291">
    <property type="component" value="Unassembled WGS sequence"/>
</dbReference>
<organism evidence="1 2">
    <name type="scientific">Metaclostridioides mangenotii</name>
    <dbReference type="NCBI Taxonomy" id="1540"/>
    <lineage>
        <taxon>Bacteria</taxon>
        <taxon>Bacillati</taxon>
        <taxon>Bacillota</taxon>
        <taxon>Clostridia</taxon>
        <taxon>Peptostreptococcales</taxon>
        <taxon>Peptostreptococcaceae</taxon>
        <taxon>Metaclostridioides</taxon>
    </lineage>
</organism>
<keyword evidence="2" id="KW-1185">Reference proteome</keyword>
<reference evidence="1 2" key="1">
    <citation type="submission" date="2021-03" db="EMBL/GenBank/DDBJ databases">
        <title>Genomic Encyclopedia of Type Strains, Phase IV (KMG-IV): sequencing the most valuable type-strain genomes for metagenomic binning, comparative biology and taxonomic classification.</title>
        <authorList>
            <person name="Goeker M."/>
        </authorList>
    </citation>
    <scope>NUCLEOTIDE SEQUENCE [LARGE SCALE GENOMIC DNA]</scope>
    <source>
        <strain evidence="1 2">DSM 1289</strain>
    </source>
</reference>
<proteinExistence type="predicted"/>
<sequence length="40" mass="4797">MLKYLQKPPIYTQTGIKFCTQYVGVRGHYYIIERFLNISI</sequence>
<comment type="caution">
    <text evidence="1">The sequence shown here is derived from an EMBL/GenBank/DDBJ whole genome shotgun (WGS) entry which is preliminary data.</text>
</comment>
<name>A0ABS4E8H0_9FIRM</name>
<evidence type="ECO:0000313" key="2">
    <source>
        <dbReference type="Proteomes" id="UP000767291"/>
    </source>
</evidence>
<protein>
    <submittedName>
        <fullName evidence="1">Uncharacterized protein</fullName>
    </submittedName>
</protein>
<accession>A0ABS4E8H0</accession>
<gene>
    <name evidence="1" type="ORF">J2Z43_000612</name>
</gene>
<evidence type="ECO:0000313" key="1">
    <source>
        <dbReference type="EMBL" id="MBP1854222.1"/>
    </source>
</evidence>
<dbReference type="EMBL" id="JAGGJX010000001">
    <property type="protein sequence ID" value="MBP1854222.1"/>
    <property type="molecule type" value="Genomic_DNA"/>
</dbReference>